<reference evidence="2 3" key="1">
    <citation type="journal article" date="2018" name="Front. Plant Sci.">
        <title>Red Clover (Trifolium pratense) and Zigzag Clover (T. medium) - A Picture of Genomic Similarities and Differences.</title>
        <authorList>
            <person name="Dluhosova J."/>
            <person name="Istvanek J."/>
            <person name="Nedelnik J."/>
            <person name="Repkova J."/>
        </authorList>
    </citation>
    <scope>NUCLEOTIDE SEQUENCE [LARGE SCALE GENOMIC DNA]</scope>
    <source>
        <strain evidence="3">cv. 10/8</strain>
        <tissue evidence="2">Leaf</tissue>
    </source>
</reference>
<feature type="chain" id="PRO_5017325665" evidence="1">
    <location>
        <begin position="20"/>
        <end position="125"/>
    </location>
</feature>
<dbReference type="Proteomes" id="UP000265520">
    <property type="component" value="Unassembled WGS sequence"/>
</dbReference>
<evidence type="ECO:0000313" key="2">
    <source>
        <dbReference type="EMBL" id="MCH93307.1"/>
    </source>
</evidence>
<gene>
    <name evidence="2" type="ORF">A2U01_0014255</name>
</gene>
<organism evidence="2 3">
    <name type="scientific">Trifolium medium</name>
    <dbReference type="NCBI Taxonomy" id="97028"/>
    <lineage>
        <taxon>Eukaryota</taxon>
        <taxon>Viridiplantae</taxon>
        <taxon>Streptophyta</taxon>
        <taxon>Embryophyta</taxon>
        <taxon>Tracheophyta</taxon>
        <taxon>Spermatophyta</taxon>
        <taxon>Magnoliopsida</taxon>
        <taxon>eudicotyledons</taxon>
        <taxon>Gunneridae</taxon>
        <taxon>Pentapetalae</taxon>
        <taxon>rosids</taxon>
        <taxon>fabids</taxon>
        <taxon>Fabales</taxon>
        <taxon>Fabaceae</taxon>
        <taxon>Papilionoideae</taxon>
        <taxon>50 kb inversion clade</taxon>
        <taxon>NPAAA clade</taxon>
        <taxon>Hologalegina</taxon>
        <taxon>IRL clade</taxon>
        <taxon>Trifolieae</taxon>
        <taxon>Trifolium</taxon>
    </lineage>
</organism>
<name>A0A392N0J5_9FABA</name>
<comment type="caution">
    <text evidence="2">The sequence shown here is derived from an EMBL/GenBank/DDBJ whole genome shotgun (WGS) entry which is preliminary data.</text>
</comment>
<sequence length="125" mass="14579">MFLLVEVLLVTLYFSSSGGDSIDPYLDTWIWSRKKSLEMWLNRSLSIREVLWLLEELSRNHAYRSLVSPDSGPAIDMVKNWTKENYIFPVNRDPLPWVEAKIEGVPSKYHDDNRVGTKCVYVKTL</sequence>
<proteinExistence type="predicted"/>
<evidence type="ECO:0000313" key="3">
    <source>
        <dbReference type="Proteomes" id="UP000265520"/>
    </source>
</evidence>
<accession>A0A392N0J5</accession>
<dbReference type="EMBL" id="LXQA010024636">
    <property type="protein sequence ID" value="MCH93307.1"/>
    <property type="molecule type" value="Genomic_DNA"/>
</dbReference>
<keyword evidence="1" id="KW-0732">Signal</keyword>
<keyword evidence="3" id="KW-1185">Reference proteome</keyword>
<feature type="signal peptide" evidence="1">
    <location>
        <begin position="1"/>
        <end position="19"/>
    </location>
</feature>
<protein>
    <submittedName>
        <fullName evidence="2">Uncharacterized protein</fullName>
    </submittedName>
</protein>
<dbReference type="AlphaFoldDB" id="A0A392N0J5"/>
<evidence type="ECO:0000256" key="1">
    <source>
        <dbReference type="SAM" id="SignalP"/>
    </source>
</evidence>